<comment type="caution">
    <text evidence="3">The sequence shown here is derived from an EMBL/GenBank/DDBJ whole genome shotgun (WGS) entry which is preliminary data.</text>
</comment>
<evidence type="ECO:0000256" key="2">
    <source>
        <dbReference type="SAM" id="Phobius"/>
    </source>
</evidence>
<sequence>MQDDSEITRLRGNREQEKEMNREACKFFSGAFAGIAYAHAGYAIATSSGIIDEPIFLGRKWGVGFMWTEAIVCAAISAALGYAGWRSQPVQLRDVSAPETNGQSTQAATAAQMPQSTLR</sequence>
<feature type="region of interest" description="Disordered" evidence="1">
    <location>
        <begin position="1"/>
        <end position="20"/>
    </location>
</feature>
<proteinExistence type="predicted"/>
<organism evidence="3 4">
    <name type="scientific">Mycobacterium mantenii</name>
    <dbReference type="NCBI Taxonomy" id="560555"/>
    <lineage>
        <taxon>Bacteria</taxon>
        <taxon>Bacillati</taxon>
        <taxon>Actinomycetota</taxon>
        <taxon>Actinomycetes</taxon>
        <taxon>Mycobacteriales</taxon>
        <taxon>Mycobacteriaceae</taxon>
        <taxon>Mycobacterium</taxon>
        <taxon>Mycobacterium avium complex (MAC)</taxon>
    </lineage>
</organism>
<name>A0A1X0FWK9_MYCNT</name>
<feature type="transmembrane region" description="Helical" evidence="2">
    <location>
        <begin position="24"/>
        <end position="45"/>
    </location>
</feature>
<dbReference type="AlphaFoldDB" id="A0A1X0FWK9"/>
<keyword evidence="2" id="KW-1133">Transmembrane helix</keyword>
<evidence type="ECO:0000313" key="4">
    <source>
        <dbReference type="Proteomes" id="UP000192760"/>
    </source>
</evidence>
<dbReference type="EMBL" id="MVHW01000012">
    <property type="protein sequence ID" value="ORB05889.1"/>
    <property type="molecule type" value="Genomic_DNA"/>
</dbReference>
<keyword evidence="2" id="KW-0472">Membrane</keyword>
<dbReference type="Proteomes" id="UP000192760">
    <property type="component" value="Unassembled WGS sequence"/>
</dbReference>
<protein>
    <submittedName>
        <fullName evidence="3">Uncharacterized protein</fullName>
    </submittedName>
</protein>
<reference evidence="3 4" key="1">
    <citation type="submission" date="2017-02" db="EMBL/GenBank/DDBJ databases">
        <title>The new phylogeny of genus Mycobacterium.</title>
        <authorList>
            <person name="Tortoli E."/>
            <person name="Trovato A."/>
            <person name="Cirillo D.M."/>
        </authorList>
    </citation>
    <scope>NUCLEOTIDE SEQUENCE [LARGE SCALE GENOMIC DNA]</scope>
    <source>
        <strain evidence="3 4">DSM 45255</strain>
    </source>
</reference>
<feature type="region of interest" description="Disordered" evidence="1">
    <location>
        <begin position="93"/>
        <end position="119"/>
    </location>
</feature>
<keyword evidence="2" id="KW-0812">Transmembrane</keyword>
<accession>A0A1X0FWK9</accession>
<evidence type="ECO:0000256" key="1">
    <source>
        <dbReference type="SAM" id="MobiDB-lite"/>
    </source>
</evidence>
<evidence type="ECO:0000313" key="3">
    <source>
        <dbReference type="EMBL" id="ORB05889.1"/>
    </source>
</evidence>
<gene>
    <name evidence="3" type="ORF">BST30_13060</name>
</gene>
<dbReference type="RefSeq" id="WP_083095270.1">
    <property type="nucleotide sequence ID" value="NZ_AP022590.1"/>
</dbReference>
<dbReference type="STRING" id="560555.BST30_13060"/>
<feature type="compositionally biased region" description="Polar residues" evidence="1">
    <location>
        <begin position="98"/>
        <end position="119"/>
    </location>
</feature>
<feature type="transmembrane region" description="Helical" evidence="2">
    <location>
        <begin position="65"/>
        <end position="85"/>
    </location>
</feature>